<protein>
    <submittedName>
        <fullName evidence="2">Class I SAM-dependent methyltransferase</fullName>
    </submittedName>
</protein>
<dbReference type="GO" id="GO:0008168">
    <property type="term" value="F:methyltransferase activity"/>
    <property type="evidence" value="ECO:0007669"/>
    <property type="project" value="UniProtKB-KW"/>
</dbReference>
<evidence type="ECO:0000313" key="3">
    <source>
        <dbReference type="Proteomes" id="UP001205603"/>
    </source>
</evidence>
<dbReference type="RefSeq" id="WP_255027728.1">
    <property type="nucleotide sequence ID" value="NZ_JANDHW010000009.1"/>
</dbReference>
<sequence>MQRRHTDRTQYFDELSVTSRKYYVPYIEKFRTLGSHCNVLEIGCGEGGNLIPFYEKGCRITGVDLSVNRIKQAREFFDKKGIEGNLLASDIFSVNTLQETFDIVLIHDVIEHIADKISFLEHIKRFLKPDGILFFGFPAWQMPFGGHQQIGHSRITSRLPFVHLLPGFLYPGFLKLCGETPGYIEELKEIKKCRTSIECFRKVAGKTAYKIIDERFYFINPHYEIKFGMRPRLLSSAMGKIPYLRNFFVTSCFYLLTCNDQ</sequence>
<feature type="domain" description="Methyltransferase type 11" evidence="1">
    <location>
        <begin position="40"/>
        <end position="135"/>
    </location>
</feature>
<organism evidence="2 3">
    <name type="scientific">Coprobacter tertius</name>
    <dbReference type="NCBI Taxonomy" id="2944915"/>
    <lineage>
        <taxon>Bacteria</taxon>
        <taxon>Pseudomonadati</taxon>
        <taxon>Bacteroidota</taxon>
        <taxon>Bacteroidia</taxon>
        <taxon>Bacteroidales</taxon>
        <taxon>Barnesiellaceae</taxon>
        <taxon>Coprobacter</taxon>
    </lineage>
</organism>
<dbReference type="PANTHER" id="PTHR43861">
    <property type="entry name" value="TRANS-ACONITATE 2-METHYLTRANSFERASE-RELATED"/>
    <property type="match status" value="1"/>
</dbReference>
<keyword evidence="2" id="KW-0489">Methyltransferase</keyword>
<dbReference type="GO" id="GO:0032259">
    <property type="term" value="P:methylation"/>
    <property type="evidence" value="ECO:0007669"/>
    <property type="project" value="UniProtKB-KW"/>
</dbReference>
<accession>A0ABT1MME2</accession>
<gene>
    <name evidence="2" type="ORF">NMU02_10005</name>
</gene>
<dbReference type="EMBL" id="JANDHW010000009">
    <property type="protein sequence ID" value="MCP9612426.1"/>
    <property type="molecule type" value="Genomic_DNA"/>
</dbReference>
<dbReference type="CDD" id="cd02440">
    <property type="entry name" value="AdoMet_MTases"/>
    <property type="match status" value="1"/>
</dbReference>
<keyword evidence="2" id="KW-0808">Transferase</keyword>
<proteinExistence type="predicted"/>
<dbReference type="Gene3D" id="3.40.50.150">
    <property type="entry name" value="Vaccinia Virus protein VP39"/>
    <property type="match status" value="1"/>
</dbReference>
<name>A0ABT1MME2_9BACT</name>
<reference evidence="2 3" key="1">
    <citation type="submission" date="2022-07" db="EMBL/GenBank/DDBJ databases">
        <title>Fecal culturing of patients with breast cancer.</title>
        <authorList>
            <person name="Teng N.M.Y."/>
            <person name="Kiu R."/>
            <person name="Evans R."/>
            <person name="Baker D.J."/>
            <person name="Zenner C."/>
            <person name="Robinson S.D."/>
            <person name="Hall L.J."/>
        </authorList>
    </citation>
    <scope>NUCLEOTIDE SEQUENCE [LARGE SCALE GENOMIC DNA]</scope>
    <source>
        <strain evidence="2 3">LH1063</strain>
    </source>
</reference>
<dbReference type="InterPro" id="IPR013216">
    <property type="entry name" value="Methyltransf_11"/>
</dbReference>
<keyword evidence="3" id="KW-1185">Reference proteome</keyword>
<evidence type="ECO:0000313" key="2">
    <source>
        <dbReference type="EMBL" id="MCP9612426.1"/>
    </source>
</evidence>
<evidence type="ECO:0000259" key="1">
    <source>
        <dbReference type="Pfam" id="PF08241"/>
    </source>
</evidence>
<comment type="caution">
    <text evidence="2">The sequence shown here is derived from an EMBL/GenBank/DDBJ whole genome shotgun (WGS) entry which is preliminary data.</text>
</comment>
<dbReference type="Proteomes" id="UP001205603">
    <property type="component" value="Unassembled WGS sequence"/>
</dbReference>
<dbReference type="SUPFAM" id="SSF53335">
    <property type="entry name" value="S-adenosyl-L-methionine-dependent methyltransferases"/>
    <property type="match status" value="1"/>
</dbReference>
<dbReference type="InterPro" id="IPR029063">
    <property type="entry name" value="SAM-dependent_MTases_sf"/>
</dbReference>
<dbReference type="Pfam" id="PF08241">
    <property type="entry name" value="Methyltransf_11"/>
    <property type="match status" value="1"/>
</dbReference>